<sequence length="330" mass="37019">MASASESGGSQQPPGKSSGQKSETIEEMVGRLKLTAAESRKIVIDDREESKAPSWALAGRILVPPPKVYHINTICAALRPAWGNPKGLIFIDGGPNMFVAELASERDKDRIWERSPWTVNKHAVVLEDYQSCRRPSELKFDRLLIWVRILDLPRNMINTNWGMKIAADVGNEVVKVDTSNKYSGQYLRARVFIDVNEPLRRWVAIDSTLREACDWYELQYEDLPYFCFSCGLLGHSATLCLNPAERDENDEWPYGSRLRAADDIKFKAPPMAGGSSFTGYQHRGGMANAQTGNRGSMRLVVRRIHRQPVAVGVDARLVREADILIRCTVS</sequence>
<evidence type="ECO:0008006" key="6">
    <source>
        <dbReference type="Google" id="ProtNLM"/>
    </source>
</evidence>
<dbReference type="Pfam" id="PF14111">
    <property type="entry name" value="DUF4283"/>
    <property type="match status" value="1"/>
</dbReference>
<dbReference type="AlphaFoldDB" id="A0AAD8RR72"/>
<accession>A0AAD8RR72</accession>
<evidence type="ECO:0000256" key="1">
    <source>
        <dbReference type="SAM" id="MobiDB-lite"/>
    </source>
</evidence>
<dbReference type="Proteomes" id="UP001231189">
    <property type="component" value="Unassembled WGS sequence"/>
</dbReference>
<dbReference type="EMBL" id="JAUUTY010000005">
    <property type="protein sequence ID" value="KAK1630366.1"/>
    <property type="molecule type" value="Genomic_DNA"/>
</dbReference>
<comment type="caution">
    <text evidence="4">The sequence shown here is derived from an EMBL/GenBank/DDBJ whole genome shotgun (WGS) entry which is preliminary data.</text>
</comment>
<feature type="domain" description="Zinc knuckle CX2CX4HX4C" evidence="3">
    <location>
        <begin position="193"/>
        <end position="241"/>
    </location>
</feature>
<dbReference type="Pfam" id="PF14392">
    <property type="entry name" value="zf-CCHC_4"/>
    <property type="match status" value="1"/>
</dbReference>
<dbReference type="InterPro" id="IPR025836">
    <property type="entry name" value="Zn_knuckle_CX2CX4HX4C"/>
</dbReference>
<keyword evidence="5" id="KW-1185">Reference proteome</keyword>
<dbReference type="InterPro" id="IPR040256">
    <property type="entry name" value="At4g02000-like"/>
</dbReference>
<reference evidence="4" key="1">
    <citation type="submission" date="2023-07" db="EMBL/GenBank/DDBJ databases">
        <title>A chromosome-level genome assembly of Lolium multiflorum.</title>
        <authorList>
            <person name="Chen Y."/>
            <person name="Copetti D."/>
            <person name="Kolliker R."/>
            <person name="Studer B."/>
        </authorList>
    </citation>
    <scope>NUCLEOTIDE SEQUENCE</scope>
    <source>
        <strain evidence="4">02402/16</strain>
        <tissue evidence="4">Leaf</tissue>
    </source>
</reference>
<name>A0AAD8RR72_LOLMU</name>
<protein>
    <recommendedName>
        <fullName evidence="6">CCHC-type domain-containing protein</fullName>
    </recommendedName>
</protein>
<organism evidence="4 5">
    <name type="scientific">Lolium multiflorum</name>
    <name type="common">Italian ryegrass</name>
    <name type="synonym">Lolium perenne subsp. multiflorum</name>
    <dbReference type="NCBI Taxonomy" id="4521"/>
    <lineage>
        <taxon>Eukaryota</taxon>
        <taxon>Viridiplantae</taxon>
        <taxon>Streptophyta</taxon>
        <taxon>Embryophyta</taxon>
        <taxon>Tracheophyta</taxon>
        <taxon>Spermatophyta</taxon>
        <taxon>Magnoliopsida</taxon>
        <taxon>Liliopsida</taxon>
        <taxon>Poales</taxon>
        <taxon>Poaceae</taxon>
        <taxon>BOP clade</taxon>
        <taxon>Pooideae</taxon>
        <taxon>Poodae</taxon>
        <taxon>Poeae</taxon>
        <taxon>Poeae Chloroplast Group 2 (Poeae type)</taxon>
        <taxon>Loliodinae</taxon>
        <taxon>Loliinae</taxon>
        <taxon>Lolium</taxon>
    </lineage>
</organism>
<feature type="domain" description="DUF4283" evidence="2">
    <location>
        <begin position="55"/>
        <end position="131"/>
    </location>
</feature>
<feature type="compositionally biased region" description="Low complexity" evidence="1">
    <location>
        <begin position="1"/>
        <end position="22"/>
    </location>
</feature>
<evidence type="ECO:0000259" key="3">
    <source>
        <dbReference type="Pfam" id="PF14392"/>
    </source>
</evidence>
<dbReference type="PANTHER" id="PTHR31286">
    <property type="entry name" value="GLYCINE-RICH CELL WALL STRUCTURAL PROTEIN 1.8-LIKE"/>
    <property type="match status" value="1"/>
</dbReference>
<dbReference type="InterPro" id="IPR025558">
    <property type="entry name" value="DUF4283"/>
</dbReference>
<gene>
    <name evidence="4" type="ORF">QYE76_004681</name>
</gene>
<evidence type="ECO:0000313" key="4">
    <source>
        <dbReference type="EMBL" id="KAK1630366.1"/>
    </source>
</evidence>
<proteinExistence type="predicted"/>
<evidence type="ECO:0000313" key="5">
    <source>
        <dbReference type="Proteomes" id="UP001231189"/>
    </source>
</evidence>
<feature type="region of interest" description="Disordered" evidence="1">
    <location>
        <begin position="1"/>
        <end position="27"/>
    </location>
</feature>
<evidence type="ECO:0000259" key="2">
    <source>
        <dbReference type="Pfam" id="PF14111"/>
    </source>
</evidence>
<dbReference type="PANTHER" id="PTHR31286:SF166">
    <property type="entry name" value="OS01G0177800 PROTEIN"/>
    <property type="match status" value="1"/>
</dbReference>